<dbReference type="AlphaFoldDB" id="A0A1Q2CPD6"/>
<dbReference type="KEGG" id="tes:BW730_11300"/>
<feature type="region of interest" description="Disordered" evidence="1">
    <location>
        <begin position="15"/>
        <end position="73"/>
    </location>
</feature>
<feature type="compositionally biased region" description="Basic and acidic residues" evidence="1">
    <location>
        <begin position="15"/>
        <end position="33"/>
    </location>
</feature>
<feature type="compositionally biased region" description="Basic and acidic residues" evidence="1">
    <location>
        <begin position="42"/>
        <end position="54"/>
    </location>
</feature>
<organism evidence="2 3">
    <name type="scientific">Tessaracoccus aquimaris</name>
    <dbReference type="NCBI Taxonomy" id="1332264"/>
    <lineage>
        <taxon>Bacteria</taxon>
        <taxon>Bacillati</taxon>
        <taxon>Actinomycetota</taxon>
        <taxon>Actinomycetes</taxon>
        <taxon>Propionibacteriales</taxon>
        <taxon>Propionibacteriaceae</taxon>
        <taxon>Tessaracoccus</taxon>
    </lineage>
</organism>
<sequence length="128" mass="14112">MVQRDDGIAAAREAALDVERHVRLEPGPQERADPLGQRWRPGRLESEFDEGERQRRSRQKSLDDVADVGGERLPRLGDRGEVVEFKFKVSPVLLGAGISPIAGERGSELTLASTQLLPAGVVLNTYLR</sequence>
<reference evidence="3" key="1">
    <citation type="submission" date="2017-02" db="EMBL/GenBank/DDBJ databases">
        <title>Tessaracoccus aquaemaris sp. nov., isolated from the intestine of a Korean rockfish, Sebastes schlegelii, in a marine aquaculture pond.</title>
        <authorList>
            <person name="Tak E.J."/>
            <person name="Bae J.-W."/>
        </authorList>
    </citation>
    <scope>NUCLEOTIDE SEQUENCE [LARGE SCALE GENOMIC DNA]</scope>
    <source>
        <strain evidence="3">NSG39</strain>
    </source>
</reference>
<gene>
    <name evidence="2" type="ORF">BW730_11300</name>
</gene>
<keyword evidence="3" id="KW-1185">Reference proteome</keyword>
<proteinExistence type="predicted"/>
<dbReference type="STRING" id="1332264.BW730_11300"/>
<dbReference type="Proteomes" id="UP000188145">
    <property type="component" value="Chromosome"/>
</dbReference>
<evidence type="ECO:0000313" key="2">
    <source>
        <dbReference type="EMBL" id="AQP47987.1"/>
    </source>
</evidence>
<protein>
    <submittedName>
        <fullName evidence="2">Uncharacterized protein</fullName>
    </submittedName>
</protein>
<evidence type="ECO:0000313" key="3">
    <source>
        <dbReference type="Proteomes" id="UP000188145"/>
    </source>
</evidence>
<evidence type="ECO:0000256" key="1">
    <source>
        <dbReference type="SAM" id="MobiDB-lite"/>
    </source>
</evidence>
<name>A0A1Q2CPD6_9ACTN</name>
<accession>A0A1Q2CPD6</accession>
<dbReference type="EMBL" id="CP019606">
    <property type="protein sequence ID" value="AQP47987.1"/>
    <property type="molecule type" value="Genomic_DNA"/>
</dbReference>